<feature type="transmembrane region" description="Helical" evidence="6">
    <location>
        <begin position="296"/>
        <end position="315"/>
    </location>
</feature>
<feature type="compositionally biased region" description="Gly residues" evidence="5">
    <location>
        <begin position="728"/>
        <end position="740"/>
    </location>
</feature>
<keyword evidence="4 6" id="KW-0472">Membrane</keyword>
<evidence type="ECO:0000256" key="1">
    <source>
        <dbReference type="ARBA" id="ARBA00004141"/>
    </source>
</evidence>
<feature type="region of interest" description="Disordered" evidence="5">
    <location>
        <begin position="429"/>
        <end position="740"/>
    </location>
</feature>
<evidence type="ECO:0000256" key="4">
    <source>
        <dbReference type="ARBA" id="ARBA00023136"/>
    </source>
</evidence>
<feature type="transmembrane region" description="Helical" evidence="6">
    <location>
        <begin position="223"/>
        <end position="248"/>
    </location>
</feature>
<sequence>MDRLAQEVLYHTITTTVTLLARAEASSTSASLTSSTASATSTAAATTKQRPASYKIVGICLAICSGLFIGVSFVLKKVGLLRANVKYNEEAGEGYGYLKNAYWWTGMTLMIIGEICNFVAYAFTDAILVTPLGALSVVITTILSAIFLKERLSFVGKIGCGICILGAIIIPLNAPQQSAVADIQEMQHYVLQPGFLVYASLIILGSLFTACWVGPRYGKKSMLVYLSICSWVGGLSVVSTQGLGSAIVAQINGEAQFNKWFLYVLFVFVICTLLTEIIYLNKALNLFNAALVTPTYYVYFTSSTILASAVLFQGLHGTVIQIVDVVLGFFVICSGVVLLQLAKSSKDVPDAAVFKGDLDQVREVANMEEPESEPRADTIRGGAGIVRAMSKIRTKRQVDEVKRIHDERMEPIGEGEEFEWDGLRRRKTVSSAGRSGSGSLSRRKTVHPPLGMSSFPQPDDAVSEPDSEVHPGFFGRIGRKSHATGGSRTQRSRSGRNPVPLATVSPAKDITSQDGASDVQPEHVFGLPPGLAKHDETPEDTSYKGAAGSEGPHVRFRPDAAQQDARDRASSRGSSLAPPQPPPGARPVPQGGRRTFSFQNPFHRRSHQDIEDDQPTSRGAMSFASRGSAAREYPTSNTTTEEERLGLVQGDSSNTTLPRYTEVQDEEERHSSDEWQVTSGNSSSPEVLGAGGDLGRQRRRDPYESDEGGHELYDEPLRSPVSREDSGGRGGPSGHGGAFV</sequence>
<accession>A0AAN6KAB9</accession>
<feature type="transmembrane region" description="Helical" evidence="6">
    <location>
        <begin position="127"/>
        <end position="148"/>
    </location>
</feature>
<dbReference type="GO" id="GO:0016020">
    <property type="term" value="C:membrane"/>
    <property type="evidence" value="ECO:0007669"/>
    <property type="project" value="UniProtKB-SubCell"/>
</dbReference>
<keyword evidence="8" id="KW-1185">Reference proteome</keyword>
<reference evidence="7" key="1">
    <citation type="submission" date="2023-06" db="EMBL/GenBank/DDBJ databases">
        <title>Black Yeasts Isolated from many extreme environments.</title>
        <authorList>
            <person name="Coleine C."/>
            <person name="Stajich J.E."/>
            <person name="Selbmann L."/>
        </authorList>
    </citation>
    <scope>NUCLEOTIDE SEQUENCE</scope>
    <source>
        <strain evidence="7">CCFEE 5200</strain>
    </source>
</reference>
<feature type="transmembrane region" description="Helical" evidence="6">
    <location>
        <begin position="56"/>
        <end position="75"/>
    </location>
</feature>
<feature type="compositionally biased region" description="Basic and acidic residues" evidence="5">
    <location>
        <begin position="700"/>
        <end position="727"/>
    </location>
</feature>
<evidence type="ECO:0000256" key="3">
    <source>
        <dbReference type="ARBA" id="ARBA00022989"/>
    </source>
</evidence>
<dbReference type="Gene3D" id="1.10.3730.20">
    <property type="match status" value="1"/>
</dbReference>
<dbReference type="AlphaFoldDB" id="A0AAN6KAB9"/>
<dbReference type="PANTHER" id="PTHR12570">
    <property type="match status" value="1"/>
</dbReference>
<feature type="transmembrane region" description="Helical" evidence="6">
    <location>
        <begin position="154"/>
        <end position="174"/>
    </location>
</feature>
<dbReference type="InterPro" id="IPR037185">
    <property type="entry name" value="EmrE-like"/>
</dbReference>
<organism evidence="7 8">
    <name type="scientific">Friedmanniomyces endolithicus</name>
    <dbReference type="NCBI Taxonomy" id="329885"/>
    <lineage>
        <taxon>Eukaryota</taxon>
        <taxon>Fungi</taxon>
        <taxon>Dikarya</taxon>
        <taxon>Ascomycota</taxon>
        <taxon>Pezizomycotina</taxon>
        <taxon>Dothideomycetes</taxon>
        <taxon>Dothideomycetidae</taxon>
        <taxon>Mycosphaerellales</taxon>
        <taxon>Teratosphaeriaceae</taxon>
        <taxon>Friedmanniomyces</taxon>
    </lineage>
</organism>
<comment type="subcellular location">
    <subcellularLocation>
        <location evidence="1">Membrane</location>
        <topology evidence="1">Multi-pass membrane protein</topology>
    </subcellularLocation>
</comment>
<dbReference type="SUPFAM" id="SSF103481">
    <property type="entry name" value="Multidrug resistance efflux transporter EmrE"/>
    <property type="match status" value="1"/>
</dbReference>
<keyword evidence="2 6" id="KW-0812">Transmembrane</keyword>
<proteinExistence type="predicted"/>
<dbReference type="Pfam" id="PF05653">
    <property type="entry name" value="Mg_trans_NIPA"/>
    <property type="match status" value="1"/>
</dbReference>
<evidence type="ECO:0000313" key="7">
    <source>
        <dbReference type="EMBL" id="KAK0972418.1"/>
    </source>
</evidence>
<dbReference type="Proteomes" id="UP001175353">
    <property type="component" value="Unassembled WGS sequence"/>
</dbReference>
<feature type="transmembrane region" description="Helical" evidence="6">
    <location>
        <begin position="101"/>
        <end position="120"/>
    </location>
</feature>
<comment type="caution">
    <text evidence="7">The sequence shown here is derived from an EMBL/GenBank/DDBJ whole genome shotgun (WGS) entry which is preliminary data.</text>
</comment>
<feature type="transmembrane region" description="Helical" evidence="6">
    <location>
        <begin position="195"/>
        <end position="217"/>
    </location>
</feature>
<evidence type="ECO:0000313" key="8">
    <source>
        <dbReference type="Proteomes" id="UP001175353"/>
    </source>
</evidence>
<dbReference type="EMBL" id="JAUJLE010000169">
    <property type="protein sequence ID" value="KAK0972418.1"/>
    <property type="molecule type" value="Genomic_DNA"/>
</dbReference>
<feature type="compositionally biased region" description="Polar residues" evidence="5">
    <location>
        <begin position="674"/>
        <end position="685"/>
    </location>
</feature>
<feature type="compositionally biased region" description="Basic and acidic residues" evidence="5">
    <location>
        <begin position="552"/>
        <end position="570"/>
    </location>
</feature>
<keyword evidence="3 6" id="KW-1133">Transmembrane helix</keyword>
<gene>
    <name evidence="7" type="ORF">LTR91_015140</name>
</gene>
<protein>
    <recommendedName>
        <fullName evidence="9">Magnesium transporter NIPA2</fullName>
    </recommendedName>
</protein>
<dbReference type="GO" id="GO:0015095">
    <property type="term" value="F:magnesium ion transmembrane transporter activity"/>
    <property type="evidence" value="ECO:0007669"/>
    <property type="project" value="InterPro"/>
</dbReference>
<feature type="compositionally biased region" description="Low complexity" evidence="5">
    <location>
        <begin position="430"/>
        <end position="440"/>
    </location>
</feature>
<evidence type="ECO:0000256" key="2">
    <source>
        <dbReference type="ARBA" id="ARBA00022692"/>
    </source>
</evidence>
<evidence type="ECO:0008006" key="9">
    <source>
        <dbReference type="Google" id="ProtNLM"/>
    </source>
</evidence>
<name>A0AAN6KAB9_9PEZI</name>
<evidence type="ECO:0000256" key="6">
    <source>
        <dbReference type="SAM" id="Phobius"/>
    </source>
</evidence>
<feature type="transmembrane region" description="Helical" evidence="6">
    <location>
        <begin position="260"/>
        <end position="280"/>
    </location>
</feature>
<evidence type="ECO:0000256" key="5">
    <source>
        <dbReference type="SAM" id="MobiDB-lite"/>
    </source>
</evidence>
<feature type="transmembrane region" description="Helical" evidence="6">
    <location>
        <begin position="322"/>
        <end position="342"/>
    </location>
</feature>
<dbReference type="PANTHER" id="PTHR12570:SF92">
    <property type="entry name" value="SPICHTHYIN, ISOFORM B"/>
    <property type="match status" value="1"/>
</dbReference>
<dbReference type="InterPro" id="IPR008521">
    <property type="entry name" value="Mg_trans_NIPA"/>
</dbReference>